<protein>
    <submittedName>
        <fullName evidence="1">Uncharacterized protein</fullName>
    </submittedName>
</protein>
<reference evidence="1" key="1">
    <citation type="submission" date="2022-01" db="EMBL/GenBank/DDBJ databases">
        <authorList>
            <person name="King R."/>
        </authorList>
    </citation>
    <scope>NUCLEOTIDE SEQUENCE</scope>
</reference>
<dbReference type="OrthoDB" id="6694653at2759"/>
<accession>A0A9P0GGN5</accession>
<gene>
    <name evidence="1" type="ORF">PSYICH_LOCUS10347</name>
</gene>
<sequence length="213" mass="24759">MSLVSLDSIFSFSFEEICENDITDDKDKTLALIEKPLNISFQNIFPAQNYNKNITKKKTVFCSIKTNTNKGTTRGLIIPKQGAALAELCQTVWVQWTSSIRLLTFRLWFKLLITFSFLSITMANTRMCKCWDGYRVDFGKNGPQCVAMNQYHIMPCNMIKSPKCKCSGVVSNILKDRTGTWCTRYNRGKELKRWPCENIEEWDDFFRKHPDFI</sequence>
<name>A0A9P0GGN5_9CUCU</name>
<dbReference type="Proteomes" id="UP001153636">
    <property type="component" value="Chromosome 4"/>
</dbReference>
<dbReference type="EMBL" id="OV651816">
    <property type="protein sequence ID" value="CAH1110136.1"/>
    <property type="molecule type" value="Genomic_DNA"/>
</dbReference>
<evidence type="ECO:0000313" key="2">
    <source>
        <dbReference type="Proteomes" id="UP001153636"/>
    </source>
</evidence>
<dbReference type="AlphaFoldDB" id="A0A9P0GGN5"/>
<proteinExistence type="predicted"/>
<organism evidence="1 2">
    <name type="scientific">Psylliodes chrysocephalus</name>
    <dbReference type="NCBI Taxonomy" id="3402493"/>
    <lineage>
        <taxon>Eukaryota</taxon>
        <taxon>Metazoa</taxon>
        <taxon>Ecdysozoa</taxon>
        <taxon>Arthropoda</taxon>
        <taxon>Hexapoda</taxon>
        <taxon>Insecta</taxon>
        <taxon>Pterygota</taxon>
        <taxon>Neoptera</taxon>
        <taxon>Endopterygota</taxon>
        <taxon>Coleoptera</taxon>
        <taxon>Polyphaga</taxon>
        <taxon>Cucujiformia</taxon>
        <taxon>Chrysomeloidea</taxon>
        <taxon>Chrysomelidae</taxon>
        <taxon>Galerucinae</taxon>
        <taxon>Alticini</taxon>
        <taxon>Psylliodes</taxon>
    </lineage>
</organism>
<keyword evidence="2" id="KW-1185">Reference proteome</keyword>
<evidence type="ECO:0000313" key="1">
    <source>
        <dbReference type="EMBL" id="CAH1110136.1"/>
    </source>
</evidence>